<evidence type="ECO:0000313" key="2">
    <source>
        <dbReference type="Proteomes" id="UP000050580"/>
    </source>
</evidence>
<organism evidence="1 2">
    <name type="scientific">Lampropedia cohaerens</name>
    <dbReference type="NCBI Taxonomy" id="1610491"/>
    <lineage>
        <taxon>Bacteria</taxon>
        <taxon>Pseudomonadati</taxon>
        <taxon>Pseudomonadota</taxon>
        <taxon>Betaproteobacteria</taxon>
        <taxon>Burkholderiales</taxon>
        <taxon>Comamonadaceae</taxon>
        <taxon>Lampropedia</taxon>
    </lineage>
</organism>
<dbReference type="AlphaFoldDB" id="A0A0U1Q1Q4"/>
<dbReference type="Proteomes" id="UP000050580">
    <property type="component" value="Unassembled WGS sequence"/>
</dbReference>
<accession>A0A0U1Q1Q4</accession>
<keyword evidence="2" id="KW-1185">Reference proteome</keyword>
<name>A0A0U1Q1Q4_9BURK</name>
<gene>
    <name evidence="1" type="ORF">AAV94_03960</name>
</gene>
<evidence type="ECO:0008006" key="3">
    <source>
        <dbReference type="Google" id="ProtNLM"/>
    </source>
</evidence>
<comment type="caution">
    <text evidence="1">The sequence shown here is derived from an EMBL/GenBank/DDBJ whole genome shotgun (WGS) entry which is preliminary data.</text>
</comment>
<dbReference type="OrthoDB" id="7677665at2"/>
<sequence length="206" mass="22968">MQRKSSAYYQRLHRQRLREMGLVKKELWVLPEYAQDLLAVEKLMRQPRGAQPFIKEGIMNTTAPWTTETLHQALQGSDLVKRGAASLELLEGAEASLLITMHEYGELPLFLAVAGAQIVVEAYLWPVSQIRDRAAFNEQVLRTQKVFPLSTIAIESYANGEAAYIVFGALSAHSTLANVVYEIETLSDNVIQITEAFAPVLQSAAH</sequence>
<dbReference type="PATRIC" id="fig|1610491.3.peg.845"/>
<proteinExistence type="predicted"/>
<protein>
    <recommendedName>
        <fullName evidence="3">DUF2170 family protein</fullName>
    </recommendedName>
</protein>
<dbReference type="STRING" id="1610491.AAV94_03960"/>
<dbReference type="EMBL" id="LBNQ01000016">
    <property type="protein sequence ID" value="KKW68686.1"/>
    <property type="molecule type" value="Genomic_DNA"/>
</dbReference>
<reference evidence="1 2" key="1">
    <citation type="submission" date="2015-05" db="EMBL/GenBank/DDBJ databases">
        <title>Draft genome sequence of Lampropedia sp. CT6, isolated from the microbial mat of a hot water spring, located at Manikaran, India.</title>
        <authorList>
            <person name="Tripathi C."/>
            <person name="Rani P."/>
            <person name="Mahato N.K."/>
            <person name="Lal R."/>
        </authorList>
    </citation>
    <scope>NUCLEOTIDE SEQUENCE [LARGE SCALE GENOMIC DNA]</scope>
    <source>
        <strain evidence="1 2">CT6</strain>
    </source>
</reference>
<dbReference type="RefSeq" id="WP_046741033.1">
    <property type="nucleotide sequence ID" value="NZ_LBNQ01000016.1"/>
</dbReference>
<dbReference type="InterPro" id="IPR019231">
    <property type="entry name" value="DUF2170"/>
</dbReference>
<evidence type="ECO:0000313" key="1">
    <source>
        <dbReference type="EMBL" id="KKW68686.1"/>
    </source>
</evidence>
<dbReference type="Pfam" id="PF09938">
    <property type="entry name" value="DUF2170"/>
    <property type="match status" value="1"/>
</dbReference>